<reference evidence="3 4" key="1">
    <citation type="submission" date="2019-08" db="EMBL/GenBank/DDBJ databases">
        <title>Selenomonas sp. mPRGC5 and Selenomonas sp. mPRGC8 isolated from ruminal fluid of dairy goat (Capra hircus).</title>
        <authorList>
            <person name="Poothong S."/>
            <person name="Nuengjamnong C."/>
            <person name="Tanasupawat S."/>
        </authorList>
    </citation>
    <scope>NUCLEOTIDE SEQUENCE [LARGE SCALE GENOMIC DNA]</scope>
    <source>
        <strain evidence="4">mPRGC5</strain>
    </source>
</reference>
<dbReference type="AlphaFoldDB" id="A0A5D6W695"/>
<evidence type="ECO:0000256" key="1">
    <source>
        <dbReference type="ARBA" id="ARBA00010577"/>
    </source>
</evidence>
<keyword evidence="2" id="KW-1005">Bacterial flagellum biogenesis</keyword>
<keyword evidence="3" id="KW-0966">Cell projection</keyword>
<gene>
    <name evidence="3" type="ORF">FZ040_06320</name>
</gene>
<dbReference type="EMBL" id="VTOY01000003">
    <property type="protein sequence ID" value="TYZ23487.1"/>
    <property type="molecule type" value="Genomic_DNA"/>
</dbReference>
<sequence>MSNVLNTVTKGGVTMTADAYAASQAANKTDNSTLGKDAFLQLLVTQMKYQDPLDPQDNGEYLAQLAQFSALEQMTNVSEGLSNVSTLVSNIDTSVLVGQLSNMIGQDVQWAVTTTTTDADGKETKTTTKLEGKVTGVSISDGSPTVIAKSGDKIYKVAIGDITRIGQGIQDSK</sequence>
<keyword evidence="4" id="KW-1185">Reference proteome</keyword>
<dbReference type="RefSeq" id="WP_149171226.1">
    <property type="nucleotide sequence ID" value="NZ_VTOY01000003.1"/>
</dbReference>
<accession>A0A5D6W695</accession>
<keyword evidence="3" id="KW-0969">Cilium</keyword>
<dbReference type="Proteomes" id="UP000323646">
    <property type="component" value="Unassembled WGS sequence"/>
</dbReference>
<comment type="caution">
    <text evidence="3">The sequence shown here is derived from an EMBL/GenBank/DDBJ whole genome shotgun (WGS) entry which is preliminary data.</text>
</comment>
<keyword evidence="3" id="KW-0282">Flagellum</keyword>
<evidence type="ECO:0000256" key="2">
    <source>
        <dbReference type="ARBA" id="ARBA00022795"/>
    </source>
</evidence>
<comment type="similarity">
    <text evidence="1">Belongs to the FlgD family.</text>
</comment>
<proteinExistence type="inferred from homology"/>
<evidence type="ECO:0000313" key="3">
    <source>
        <dbReference type="EMBL" id="TYZ23487.1"/>
    </source>
</evidence>
<organism evidence="3 4">
    <name type="scientific">Selenomonas ruminis</name>
    <dbReference type="NCBI Taxonomy" id="2593411"/>
    <lineage>
        <taxon>Bacteria</taxon>
        <taxon>Bacillati</taxon>
        <taxon>Bacillota</taxon>
        <taxon>Negativicutes</taxon>
        <taxon>Selenomonadales</taxon>
        <taxon>Selenomonadaceae</taxon>
        <taxon>Selenomonas</taxon>
    </lineage>
</organism>
<dbReference type="Pfam" id="PF03963">
    <property type="entry name" value="FlgD"/>
    <property type="match status" value="1"/>
</dbReference>
<dbReference type="GO" id="GO:0044781">
    <property type="term" value="P:bacterial-type flagellum organization"/>
    <property type="evidence" value="ECO:0007669"/>
    <property type="project" value="UniProtKB-KW"/>
</dbReference>
<name>A0A5D6W695_9FIRM</name>
<dbReference type="OrthoDB" id="280334at2"/>
<dbReference type="InterPro" id="IPR005648">
    <property type="entry name" value="FlgD"/>
</dbReference>
<evidence type="ECO:0000313" key="4">
    <source>
        <dbReference type="Proteomes" id="UP000323646"/>
    </source>
</evidence>
<protein>
    <submittedName>
        <fullName evidence="3">Flagellar biosynthesis protein FlgD</fullName>
    </submittedName>
</protein>